<feature type="chain" id="PRO_5003921630" description="Lipoprotein" evidence="1">
    <location>
        <begin position="22"/>
        <end position="165"/>
    </location>
</feature>
<gene>
    <name evidence="2" type="ORF">HMPREF9695_04434</name>
</gene>
<evidence type="ECO:0000313" key="3">
    <source>
        <dbReference type="Proteomes" id="UP000001096"/>
    </source>
</evidence>
<dbReference type="PROSITE" id="PS51257">
    <property type="entry name" value="PROKAR_LIPOPROTEIN"/>
    <property type="match status" value="1"/>
</dbReference>
<protein>
    <recommendedName>
        <fullName evidence="4">Lipoprotein</fullName>
    </recommendedName>
</protein>
<accession>K8P1A4</accession>
<dbReference type="HOGENOM" id="CLU_119507_0_0_5"/>
<dbReference type="eggNOG" id="ENOG50311AB">
    <property type="taxonomic scope" value="Bacteria"/>
</dbReference>
<evidence type="ECO:0008006" key="4">
    <source>
        <dbReference type="Google" id="ProtNLM"/>
    </source>
</evidence>
<dbReference type="Proteomes" id="UP000001096">
    <property type="component" value="Unassembled WGS sequence"/>
</dbReference>
<evidence type="ECO:0000256" key="1">
    <source>
        <dbReference type="SAM" id="SignalP"/>
    </source>
</evidence>
<comment type="caution">
    <text evidence="2">The sequence shown here is derived from an EMBL/GenBank/DDBJ whole genome shotgun (WGS) entry which is preliminary data.</text>
</comment>
<proteinExistence type="predicted"/>
<sequence length="165" mass="18103">MKWPRCISMTGVLLLFGSLSACGLASARGTMASERPWASEHIEGLPGDIRRHVLGHAKACGNPAAATHYFSVSIEASGLRFRAQHFEDFSCARRSLVCRPHGCLHEVFVEDGRHQRLVFAIYARDVTLTNEGGIAGIDVVDAAGVRAFVWNGRRFAPLRTPRTSR</sequence>
<dbReference type="EMBL" id="AGWX01000005">
    <property type="protein sequence ID" value="EKS34524.1"/>
    <property type="molecule type" value="Genomic_DNA"/>
</dbReference>
<keyword evidence="1" id="KW-0732">Signal</keyword>
<feature type="signal peptide" evidence="1">
    <location>
        <begin position="1"/>
        <end position="21"/>
    </location>
</feature>
<dbReference type="AlphaFoldDB" id="K8P1A4"/>
<keyword evidence="3" id="KW-1185">Reference proteome</keyword>
<reference evidence="2 3" key="1">
    <citation type="submission" date="2012-04" db="EMBL/GenBank/DDBJ databases">
        <title>The Genome Sequence of Afipia broomeae ATCC 49717.</title>
        <authorList>
            <consortium name="The Broad Institute Genome Sequencing Platform"/>
            <person name="Earl A."/>
            <person name="Ward D."/>
            <person name="Feldgarden M."/>
            <person name="Gevers D."/>
            <person name="Huys G."/>
            <person name="Walker B."/>
            <person name="Young S.K."/>
            <person name="Zeng Q."/>
            <person name="Gargeya S."/>
            <person name="Fitzgerald M."/>
            <person name="Haas B."/>
            <person name="Abouelleil A."/>
            <person name="Alvarado L."/>
            <person name="Arachchi H.M."/>
            <person name="Berlin A."/>
            <person name="Chapman S.B."/>
            <person name="Goldberg J."/>
            <person name="Griggs A."/>
            <person name="Gujja S."/>
            <person name="Hansen M."/>
            <person name="Howarth C."/>
            <person name="Imamovic A."/>
            <person name="Larimer J."/>
            <person name="McCowen C."/>
            <person name="Montmayeur A."/>
            <person name="Murphy C."/>
            <person name="Neiman D."/>
            <person name="Pearson M."/>
            <person name="Priest M."/>
            <person name="Roberts A."/>
            <person name="Saif S."/>
            <person name="Shea T."/>
            <person name="Sisk P."/>
            <person name="Sykes S."/>
            <person name="Wortman J."/>
            <person name="Nusbaum C."/>
            <person name="Birren B."/>
        </authorList>
    </citation>
    <scope>NUCLEOTIDE SEQUENCE [LARGE SCALE GENOMIC DNA]</scope>
    <source>
        <strain evidence="2 3">ATCC 49717</strain>
    </source>
</reference>
<dbReference type="RefSeq" id="WP_006023135.1">
    <property type="nucleotide sequence ID" value="NZ_KB375284.1"/>
</dbReference>
<name>K8P1A4_9BRAD</name>
<evidence type="ECO:0000313" key="2">
    <source>
        <dbReference type="EMBL" id="EKS34524.1"/>
    </source>
</evidence>
<organism evidence="2 3">
    <name type="scientific">Afipia broomeae ATCC 49717</name>
    <dbReference type="NCBI Taxonomy" id="883078"/>
    <lineage>
        <taxon>Bacteria</taxon>
        <taxon>Pseudomonadati</taxon>
        <taxon>Pseudomonadota</taxon>
        <taxon>Alphaproteobacteria</taxon>
        <taxon>Hyphomicrobiales</taxon>
        <taxon>Nitrobacteraceae</taxon>
        <taxon>Afipia</taxon>
    </lineage>
</organism>